<accession>A0ACB6S9I4</accession>
<organism evidence="1 2">
    <name type="scientific">Macroventuria anomochaeta</name>
    <dbReference type="NCBI Taxonomy" id="301207"/>
    <lineage>
        <taxon>Eukaryota</taxon>
        <taxon>Fungi</taxon>
        <taxon>Dikarya</taxon>
        <taxon>Ascomycota</taxon>
        <taxon>Pezizomycotina</taxon>
        <taxon>Dothideomycetes</taxon>
        <taxon>Pleosporomycetidae</taxon>
        <taxon>Pleosporales</taxon>
        <taxon>Pleosporineae</taxon>
        <taxon>Didymellaceae</taxon>
        <taxon>Macroventuria</taxon>
    </lineage>
</organism>
<keyword evidence="2" id="KW-1185">Reference proteome</keyword>
<gene>
    <name evidence="1" type="ORF">BU25DRAFT_273945</name>
</gene>
<evidence type="ECO:0000313" key="2">
    <source>
        <dbReference type="Proteomes" id="UP000799754"/>
    </source>
</evidence>
<reference evidence="1" key="1">
    <citation type="journal article" date="2020" name="Stud. Mycol.">
        <title>101 Dothideomycetes genomes: a test case for predicting lifestyles and emergence of pathogens.</title>
        <authorList>
            <person name="Haridas S."/>
            <person name="Albert R."/>
            <person name="Binder M."/>
            <person name="Bloem J."/>
            <person name="Labutti K."/>
            <person name="Salamov A."/>
            <person name="Andreopoulos B."/>
            <person name="Baker S."/>
            <person name="Barry K."/>
            <person name="Bills G."/>
            <person name="Bluhm B."/>
            <person name="Cannon C."/>
            <person name="Castanera R."/>
            <person name="Culley D."/>
            <person name="Daum C."/>
            <person name="Ezra D."/>
            <person name="Gonzalez J."/>
            <person name="Henrissat B."/>
            <person name="Kuo A."/>
            <person name="Liang C."/>
            <person name="Lipzen A."/>
            <person name="Lutzoni F."/>
            <person name="Magnuson J."/>
            <person name="Mondo S."/>
            <person name="Nolan M."/>
            <person name="Ohm R."/>
            <person name="Pangilinan J."/>
            <person name="Park H.-J."/>
            <person name="Ramirez L."/>
            <person name="Alfaro M."/>
            <person name="Sun H."/>
            <person name="Tritt A."/>
            <person name="Yoshinaga Y."/>
            <person name="Zwiers L.-H."/>
            <person name="Turgeon B."/>
            <person name="Goodwin S."/>
            <person name="Spatafora J."/>
            <person name="Crous P."/>
            <person name="Grigoriev I."/>
        </authorList>
    </citation>
    <scope>NUCLEOTIDE SEQUENCE</scope>
    <source>
        <strain evidence="1">CBS 525.71</strain>
    </source>
</reference>
<dbReference type="EMBL" id="MU006709">
    <property type="protein sequence ID" value="KAF2629767.1"/>
    <property type="molecule type" value="Genomic_DNA"/>
</dbReference>
<sequence>MPTPLHISSAHALSALLQSVHCDPNPPIRLPSSHANRSRPILGLRSVALRPRVNMLSTAVIRLYAHEVADLSRCRILAQTAIEMDRTREQSLLSFWDDDEAQMQRGTERKFERVLQLYDFLKQLPLALTAHASKKRETDRVDVPLQPRTPSA</sequence>
<evidence type="ECO:0000313" key="1">
    <source>
        <dbReference type="EMBL" id="KAF2629767.1"/>
    </source>
</evidence>
<dbReference type="Proteomes" id="UP000799754">
    <property type="component" value="Unassembled WGS sequence"/>
</dbReference>
<protein>
    <submittedName>
        <fullName evidence="1">Uncharacterized protein</fullName>
    </submittedName>
</protein>
<proteinExistence type="predicted"/>
<comment type="caution">
    <text evidence="1">The sequence shown here is derived from an EMBL/GenBank/DDBJ whole genome shotgun (WGS) entry which is preliminary data.</text>
</comment>
<name>A0ACB6S9I4_9PLEO</name>